<keyword evidence="6 14" id="KW-0479">Metal-binding</keyword>
<sequence>MFMPTPYNNRDQGRIKELRHLIYEYDYAYYVLDQPLIADFEYDQLFKELEDLERKYPALITPQSPTQRVGSAPLKTFAKLQHKVPLRSLNNAFDRNELEHFDQRNKERLDLSKICYVAEPKLDGLAVNLCYQNGILTQGATRGDGQVGEDITHNIRTIPTIPLQLRGRNVPNILEVRGEVYMPKVAFYQLNQESKLKGEKPFVNPRNAAAGSVRQLDSKITATRSLAIFCYGIGEVGQGNIPTSQNRVLMQLKEWGFPISPYSQLVCDMDECWAYLEKLSGLRSQLPYEIDGVVFKVDDLTQQNSLGFTARAPRWAIAYKFPAQEVSTQVLAIEVQVGRTGMLTPVARLDPILVGGVVIRNATLHNESEVQRKDIRIGDRVLVRRAGDVIPEVISVILESRPENSTPFVMPQCCPVCNSEVVKDQENTIARCSGGLYCPAQRKGMIKHFVSRKAMNICGLGERIIAQLVESDLVKDPADLYQLTIEKLSTLEGIGEKRATQIVSAIEQSKKTTFARFLYAIGIREVGETTAQLLAREFGSLTALMASDEEQLQKIPEIGSVVAFHIVVFFRQNHNCEVIYKLQEEGVFWAEDGIYKEEDSHHLPLLNQIFVFTGTLAAMTRNQAKEKIQTLGGRVNSHISSKTNYVVVGTQPGSTLNKAQNLGIAILDESQFQGLLD</sequence>
<dbReference type="PANTHER" id="PTHR23389:SF9">
    <property type="entry name" value="DNA LIGASE"/>
    <property type="match status" value="1"/>
</dbReference>
<evidence type="ECO:0000256" key="5">
    <source>
        <dbReference type="ARBA" id="ARBA00022705"/>
    </source>
</evidence>
<dbReference type="PROSITE" id="PS01056">
    <property type="entry name" value="DNA_LIGASE_N2"/>
    <property type="match status" value="1"/>
</dbReference>
<dbReference type="FunFam" id="1.10.150.20:FF:000006">
    <property type="entry name" value="DNA ligase"/>
    <property type="match status" value="1"/>
</dbReference>
<dbReference type="SMART" id="SM00278">
    <property type="entry name" value="HhH1"/>
    <property type="match status" value="4"/>
</dbReference>
<evidence type="ECO:0000256" key="3">
    <source>
        <dbReference type="ARBA" id="ARBA00013308"/>
    </source>
</evidence>
<name>A0A7G1QA01_9GAMM</name>
<dbReference type="FunFam" id="1.10.150.20:FF:000007">
    <property type="entry name" value="DNA ligase"/>
    <property type="match status" value="1"/>
</dbReference>
<evidence type="ECO:0000256" key="8">
    <source>
        <dbReference type="ARBA" id="ARBA00022833"/>
    </source>
</evidence>
<dbReference type="GO" id="GO:0003677">
    <property type="term" value="F:DNA binding"/>
    <property type="evidence" value="ECO:0007669"/>
    <property type="project" value="InterPro"/>
</dbReference>
<evidence type="ECO:0000256" key="15">
    <source>
        <dbReference type="RuleBase" id="RU000618"/>
    </source>
</evidence>
<evidence type="ECO:0000256" key="2">
    <source>
        <dbReference type="ARBA" id="ARBA00012722"/>
    </source>
</evidence>
<dbReference type="Gene3D" id="6.20.10.30">
    <property type="match status" value="1"/>
</dbReference>
<dbReference type="FunFam" id="2.40.50.140:FF:000012">
    <property type="entry name" value="DNA ligase"/>
    <property type="match status" value="1"/>
</dbReference>
<feature type="binding site" evidence="14">
    <location>
        <position position="320"/>
    </location>
    <ligand>
        <name>NAD(+)</name>
        <dbReference type="ChEBI" id="CHEBI:57540"/>
    </ligand>
</feature>
<evidence type="ECO:0000313" key="18">
    <source>
        <dbReference type="Proteomes" id="UP000516072"/>
    </source>
</evidence>
<dbReference type="NCBIfam" id="TIGR00575">
    <property type="entry name" value="dnlj"/>
    <property type="match status" value="1"/>
</dbReference>
<dbReference type="InterPro" id="IPR004149">
    <property type="entry name" value="Znf_DNAligase_C4"/>
</dbReference>
<keyword evidence="11 14" id="KW-0234">DNA repair</keyword>
<keyword evidence="9 14" id="KW-0460">Magnesium</keyword>
<dbReference type="Gene3D" id="3.40.50.10190">
    <property type="entry name" value="BRCT domain"/>
    <property type="match status" value="1"/>
</dbReference>
<dbReference type="CDD" id="cd17748">
    <property type="entry name" value="BRCT_DNA_ligase_like"/>
    <property type="match status" value="1"/>
</dbReference>
<feature type="binding site" evidence="14">
    <location>
        <position position="296"/>
    </location>
    <ligand>
        <name>NAD(+)</name>
        <dbReference type="ChEBI" id="CHEBI:57540"/>
    </ligand>
</feature>
<dbReference type="InterPro" id="IPR001679">
    <property type="entry name" value="DNA_ligase"/>
</dbReference>
<evidence type="ECO:0000256" key="1">
    <source>
        <dbReference type="ARBA" id="ARBA00004067"/>
    </source>
</evidence>
<keyword evidence="5 14" id="KW-0235">DNA replication</keyword>
<dbReference type="InterPro" id="IPR018239">
    <property type="entry name" value="DNA_ligase_AS"/>
</dbReference>
<feature type="binding site" evidence="14">
    <location>
        <begin position="39"/>
        <end position="43"/>
    </location>
    <ligand>
        <name>NAD(+)</name>
        <dbReference type="ChEBI" id="CHEBI:57540"/>
    </ligand>
</feature>
<dbReference type="SMART" id="SM00292">
    <property type="entry name" value="BRCT"/>
    <property type="match status" value="1"/>
</dbReference>
<dbReference type="Pfam" id="PF14520">
    <property type="entry name" value="HHH_5"/>
    <property type="match status" value="1"/>
</dbReference>
<dbReference type="GO" id="GO:0006260">
    <property type="term" value="P:DNA replication"/>
    <property type="evidence" value="ECO:0007669"/>
    <property type="project" value="UniProtKB-KW"/>
</dbReference>
<comment type="caution">
    <text evidence="14">Lacks conserved residue(s) required for the propagation of feature annotation.</text>
</comment>
<dbReference type="GO" id="GO:0046872">
    <property type="term" value="F:metal ion binding"/>
    <property type="evidence" value="ECO:0007669"/>
    <property type="project" value="UniProtKB-KW"/>
</dbReference>
<dbReference type="AlphaFoldDB" id="A0A7G1QA01"/>
<dbReference type="GO" id="GO:0006281">
    <property type="term" value="P:DNA repair"/>
    <property type="evidence" value="ECO:0007669"/>
    <property type="project" value="UniProtKB-KW"/>
</dbReference>
<evidence type="ECO:0000256" key="11">
    <source>
        <dbReference type="ARBA" id="ARBA00023204"/>
    </source>
</evidence>
<dbReference type="EMBL" id="LR778175">
    <property type="protein sequence ID" value="CAB1276015.1"/>
    <property type="molecule type" value="Genomic_DNA"/>
</dbReference>
<feature type="binding site" evidence="14">
    <location>
        <position position="119"/>
    </location>
    <ligand>
        <name>NAD(+)</name>
        <dbReference type="ChEBI" id="CHEBI:57540"/>
    </ligand>
</feature>
<feature type="binding site" evidence="14">
    <location>
        <position position="438"/>
    </location>
    <ligand>
        <name>Zn(2+)</name>
        <dbReference type="ChEBI" id="CHEBI:29105"/>
    </ligand>
</feature>
<dbReference type="Pfam" id="PF00533">
    <property type="entry name" value="BRCT"/>
    <property type="match status" value="1"/>
</dbReference>
<dbReference type="GO" id="GO:0005829">
    <property type="term" value="C:cytosol"/>
    <property type="evidence" value="ECO:0007669"/>
    <property type="project" value="TreeGrafter"/>
</dbReference>
<dbReference type="SUPFAM" id="SSF56091">
    <property type="entry name" value="DNA ligase/mRNA capping enzyme, catalytic domain"/>
    <property type="match status" value="1"/>
</dbReference>
<dbReference type="HAMAP" id="MF_01588">
    <property type="entry name" value="DNA_ligase_A"/>
    <property type="match status" value="1"/>
</dbReference>
<dbReference type="InterPro" id="IPR003583">
    <property type="entry name" value="Hlx-hairpin-Hlx_DNA-bd_motif"/>
</dbReference>
<dbReference type="Gene3D" id="1.10.150.20">
    <property type="entry name" value="5' to 3' exonuclease, C-terminal subdomain"/>
    <property type="match status" value="2"/>
</dbReference>
<dbReference type="EC" id="6.5.1.2" evidence="2 14"/>
<evidence type="ECO:0000313" key="17">
    <source>
        <dbReference type="EMBL" id="CAB1276015.1"/>
    </source>
</evidence>
<feature type="binding site" evidence="14">
    <location>
        <position position="179"/>
    </location>
    <ligand>
        <name>NAD(+)</name>
        <dbReference type="ChEBI" id="CHEBI:57540"/>
    </ligand>
</feature>
<evidence type="ECO:0000256" key="12">
    <source>
        <dbReference type="ARBA" id="ARBA00034005"/>
    </source>
</evidence>
<dbReference type="Gene3D" id="3.30.470.30">
    <property type="entry name" value="DNA ligase/mRNA capping enzyme"/>
    <property type="match status" value="1"/>
</dbReference>
<evidence type="ECO:0000256" key="14">
    <source>
        <dbReference type="HAMAP-Rule" id="MF_01588"/>
    </source>
</evidence>
<evidence type="ECO:0000256" key="4">
    <source>
        <dbReference type="ARBA" id="ARBA00022598"/>
    </source>
</evidence>
<evidence type="ECO:0000256" key="13">
    <source>
        <dbReference type="ARBA" id="ARBA00060881"/>
    </source>
</evidence>
<dbReference type="Pfam" id="PF03119">
    <property type="entry name" value="DNA_ligase_ZBD"/>
    <property type="match status" value="1"/>
</dbReference>
<dbReference type="GO" id="GO:0003911">
    <property type="term" value="F:DNA ligase (NAD+) activity"/>
    <property type="evidence" value="ECO:0007669"/>
    <property type="project" value="UniProtKB-UniRule"/>
</dbReference>
<dbReference type="SUPFAM" id="SSF50249">
    <property type="entry name" value="Nucleic acid-binding proteins"/>
    <property type="match status" value="1"/>
</dbReference>
<keyword evidence="8 14" id="KW-0862">Zinc</keyword>
<comment type="catalytic activity">
    <reaction evidence="12 14 15">
        <text>NAD(+) + (deoxyribonucleotide)n-3'-hydroxyl + 5'-phospho-(deoxyribonucleotide)m = (deoxyribonucleotide)n+m + AMP + beta-nicotinamide D-nucleotide.</text>
        <dbReference type="EC" id="6.5.1.2"/>
    </reaction>
</comment>
<feature type="active site" description="N6-AMP-lysine intermediate" evidence="14">
    <location>
        <position position="121"/>
    </location>
</feature>
<dbReference type="Gene3D" id="2.40.50.140">
    <property type="entry name" value="Nucleic acid-binding proteins"/>
    <property type="match status" value="1"/>
</dbReference>
<dbReference type="KEGG" id="ntg:NSCAC_0956"/>
<dbReference type="Pfam" id="PF12826">
    <property type="entry name" value="HHH_2"/>
    <property type="match status" value="1"/>
</dbReference>
<feature type="binding site" evidence="14">
    <location>
        <begin position="88"/>
        <end position="89"/>
    </location>
    <ligand>
        <name>NAD(+)</name>
        <dbReference type="ChEBI" id="CHEBI:57540"/>
    </ligand>
</feature>
<dbReference type="SUPFAM" id="SSF52113">
    <property type="entry name" value="BRCT domain"/>
    <property type="match status" value="1"/>
</dbReference>
<keyword evidence="4 14" id="KW-0436">Ligase</keyword>
<feature type="binding site" evidence="14">
    <location>
        <position position="417"/>
    </location>
    <ligand>
        <name>Zn(2+)</name>
        <dbReference type="ChEBI" id="CHEBI:29105"/>
    </ligand>
</feature>
<dbReference type="PROSITE" id="PS50172">
    <property type="entry name" value="BRCT"/>
    <property type="match status" value="1"/>
</dbReference>
<evidence type="ECO:0000256" key="7">
    <source>
        <dbReference type="ARBA" id="ARBA00022763"/>
    </source>
</evidence>
<dbReference type="InterPro" id="IPR013840">
    <property type="entry name" value="DNAligase_N"/>
</dbReference>
<feature type="binding site" evidence="14">
    <location>
        <position position="414"/>
    </location>
    <ligand>
        <name>Zn(2+)</name>
        <dbReference type="ChEBI" id="CHEBI:29105"/>
    </ligand>
</feature>
<dbReference type="Pfam" id="PF01653">
    <property type="entry name" value="DNA_ligase_aden"/>
    <property type="match status" value="1"/>
</dbReference>
<accession>A0A7G1QA01</accession>
<dbReference type="SMART" id="SM00532">
    <property type="entry name" value="LIGANc"/>
    <property type="match status" value="1"/>
</dbReference>
<evidence type="ECO:0000256" key="6">
    <source>
        <dbReference type="ARBA" id="ARBA00022723"/>
    </source>
</evidence>
<keyword evidence="10 14" id="KW-0520">NAD</keyword>
<keyword evidence="7 14" id="KW-0227">DNA damage</keyword>
<comment type="similarity">
    <text evidence="13 14">Belongs to the NAD-dependent DNA ligase family. LigA subfamily.</text>
</comment>
<gene>
    <name evidence="14 17" type="primary">ligA</name>
    <name evidence="17" type="ORF">NSCAC_0956</name>
</gene>
<dbReference type="SUPFAM" id="SSF47781">
    <property type="entry name" value="RuvA domain 2-like"/>
    <property type="match status" value="1"/>
</dbReference>
<dbReference type="NCBIfam" id="NF005932">
    <property type="entry name" value="PRK07956.1"/>
    <property type="match status" value="1"/>
</dbReference>
<feature type="domain" description="BRCT" evidence="16">
    <location>
        <begin position="600"/>
        <end position="677"/>
    </location>
</feature>
<protein>
    <recommendedName>
        <fullName evidence="3 14">DNA ligase</fullName>
        <ecNumber evidence="2 14">6.5.1.2</ecNumber>
    </recommendedName>
    <alternativeName>
        <fullName evidence="14">Polydeoxyribonucleotide synthase [NAD(+)]</fullName>
    </alternativeName>
</protein>
<evidence type="ECO:0000256" key="10">
    <source>
        <dbReference type="ARBA" id="ARBA00023027"/>
    </source>
</evidence>
<dbReference type="InterPro" id="IPR010994">
    <property type="entry name" value="RuvA_2-like"/>
</dbReference>
<evidence type="ECO:0000259" key="16">
    <source>
        <dbReference type="PROSITE" id="PS50172"/>
    </source>
</evidence>
<dbReference type="Pfam" id="PF03120">
    <property type="entry name" value="OB_DNA_ligase"/>
    <property type="match status" value="1"/>
</dbReference>
<dbReference type="Proteomes" id="UP000516072">
    <property type="component" value="Chromosome"/>
</dbReference>
<dbReference type="CDD" id="cd00114">
    <property type="entry name" value="LIGANc"/>
    <property type="match status" value="1"/>
</dbReference>
<keyword evidence="18" id="KW-1185">Reference proteome</keyword>
<organism evidence="17 18">
    <name type="scientific">Candidatus Nitrosacidococcus tergens</name>
    <dbReference type="NCBI Taxonomy" id="553981"/>
    <lineage>
        <taxon>Bacteria</taxon>
        <taxon>Pseudomonadati</taxon>
        <taxon>Pseudomonadota</taxon>
        <taxon>Gammaproteobacteria</taxon>
        <taxon>Chromatiales</taxon>
        <taxon>Chromatiaceae</taxon>
        <taxon>Candidatus Nitrosacidococcus</taxon>
    </lineage>
</organism>
<dbReference type="InterPro" id="IPR033136">
    <property type="entry name" value="DNA_ligase_CS"/>
</dbReference>
<dbReference type="PANTHER" id="PTHR23389">
    <property type="entry name" value="CHROMOSOME TRANSMISSION FIDELITY FACTOR 18"/>
    <property type="match status" value="1"/>
</dbReference>
<dbReference type="InterPro" id="IPR004150">
    <property type="entry name" value="NAD_DNA_ligase_OB"/>
</dbReference>
<dbReference type="FunFam" id="3.30.470.30:FF:000001">
    <property type="entry name" value="DNA ligase"/>
    <property type="match status" value="1"/>
</dbReference>
<comment type="function">
    <text evidence="1 14">DNA ligase that catalyzes the formation of phosphodiester linkages between 5'-phosphoryl and 3'-hydroxyl groups in double-stranded DNA using NAD as a coenzyme and as the energy source for the reaction. It is essential for DNA replication and repair of damaged DNA.</text>
</comment>
<proteinExistence type="inferred from homology"/>
<evidence type="ECO:0000256" key="9">
    <source>
        <dbReference type="ARBA" id="ARBA00022842"/>
    </source>
</evidence>
<dbReference type="InterPro" id="IPR013839">
    <property type="entry name" value="DNAligase_adenylation"/>
</dbReference>
<reference evidence="17 18" key="1">
    <citation type="submission" date="2020-03" db="EMBL/GenBank/DDBJ databases">
        <authorList>
            <person name="Picone N."/>
        </authorList>
    </citation>
    <scope>NUCLEOTIDE SEQUENCE [LARGE SCALE GENOMIC DNA]</scope>
    <source>
        <strain evidence="17">NSCAC1</strain>
    </source>
</reference>
<comment type="cofactor">
    <cofactor evidence="14">
        <name>Mg(2+)</name>
        <dbReference type="ChEBI" id="CHEBI:18420"/>
    </cofactor>
    <cofactor evidence="14">
        <name>Mn(2+)</name>
        <dbReference type="ChEBI" id="CHEBI:29035"/>
    </cofactor>
</comment>
<dbReference type="InterPro" id="IPR001357">
    <property type="entry name" value="BRCT_dom"/>
</dbReference>
<feature type="binding site" evidence="14">
    <location>
        <position position="142"/>
    </location>
    <ligand>
        <name>NAD(+)</name>
        <dbReference type="ChEBI" id="CHEBI:57540"/>
    </ligand>
</feature>
<dbReference type="InterPro" id="IPR041663">
    <property type="entry name" value="DisA/LigA_HHH"/>
</dbReference>
<dbReference type="InterPro" id="IPR012340">
    <property type="entry name" value="NA-bd_OB-fold"/>
</dbReference>
<dbReference type="PIRSF" id="PIRSF001604">
    <property type="entry name" value="LigA"/>
    <property type="match status" value="1"/>
</dbReference>
<dbReference type="PROSITE" id="PS01055">
    <property type="entry name" value="DNA_LIGASE_N1"/>
    <property type="match status" value="1"/>
</dbReference>
<dbReference type="Gene3D" id="1.10.287.610">
    <property type="entry name" value="Helix hairpin bin"/>
    <property type="match status" value="1"/>
</dbReference>
<dbReference type="InterPro" id="IPR036420">
    <property type="entry name" value="BRCT_dom_sf"/>
</dbReference>
<keyword evidence="14" id="KW-0464">Manganese</keyword>